<evidence type="ECO:0000259" key="1">
    <source>
        <dbReference type="Pfam" id="PF07826"/>
    </source>
</evidence>
<dbReference type="Gene3D" id="3.60.20.20">
    <property type="entry name" value="Inosine monophosphate cyclohydrolase-like"/>
    <property type="match status" value="1"/>
</dbReference>
<name>A0ABQ0BZ30_9FIRM</name>
<evidence type="ECO:0000313" key="3">
    <source>
        <dbReference type="Proteomes" id="UP001600941"/>
    </source>
</evidence>
<dbReference type="SUPFAM" id="SSF75569">
    <property type="entry name" value="Archaeal IMP cyclohydrolase PurO"/>
    <property type="match status" value="1"/>
</dbReference>
<keyword evidence="3" id="KW-1185">Reference proteome</keyword>
<protein>
    <recommendedName>
        <fullName evidence="1">Inosine monophosphate cyclohydrolase-like domain-containing protein</fullName>
    </recommendedName>
</protein>
<organism evidence="2 3">
    <name type="scientific">Blautia parvula</name>
    <dbReference type="NCBI Taxonomy" id="2877527"/>
    <lineage>
        <taxon>Bacteria</taxon>
        <taxon>Bacillati</taxon>
        <taxon>Bacillota</taxon>
        <taxon>Clostridia</taxon>
        <taxon>Lachnospirales</taxon>
        <taxon>Lachnospiraceae</taxon>
        <taxon>Blautia</taxon>
    </lineage>
</organism>
<accession>A0ABQ0BZ30</accession>
<dbReference type="EMBL" id="BAABZQ010000001">
    <property type="protein sequence ID" value="GAA6501771.1"/>
    <property type="molecule type" value="Genomic_DNA"/>
</dbReference>
<comment type="caution">
    <text evidence="2">The sequence shown here is derived from an EMBL/GenBank/DDBJ whole genome shotgun (WGS) entry which is preliminary data.</text>
</comment>
<proteinExistence type="predicted"/>
<sequence length="237" mass="26716">MKMLSLENELRENAYPGRGIVIGKSEDGTKAVTAYFIMGRSENSRNRVFVEEGEGIRTQAFDPSKLTDPSLIIYAPVRVIGNKTIVTNGDQTDTVYEGMEKGISFEQSLRTREFEPDGPNYTPRISGIMQVENGTYHYAMSILKSNNGNPESCCRYTFTYENPVNGEGHFIHTYMHDGNPLPSFEGEPKLVGVPNDIDAFTKDVWESLNEDNKVSLFVRYIDIATGEYETRIVNKNK</sequence>
<reference evidence="2 3" key="1">
    <citation type="submission" date="2024-04" db="EMBL/GenBank/DDBJ databases">
        <title>Defined microbial consortia suppress multidrug-resistant proinflammatory Enterobacteriaceae via ecological control.</title>
        <authorList>
            <person name="Furuichi M."/>
            <person name="Kawaguchi T."/>
            <person name="Pust M."/>
            <person name="Yasuma K."/>
            <person name="Plichta D."/>
            <person name="Hasegawa N."/>
            <person name="Ohya T."/>
            <person name="Bhattarai S."/>
            <person name="Sasajima S."/>
            <person name="Aoto Y."/>
            <person name="Tuganbaev T."/>
            <person name="Yaginuma M."/>
            <person name="Ueda M."/>
            <person name="Okahashi N."/>
            <person name="Amafuji K."/>
            <person name="Kiridooshi Y."/>
            <person name="Sugita K."/>
            <person name="Strazar M."/>
            <person name="Skelly A."/>
            <person name="Suda W."/>
            <person name="Hattori M."/>
            <person name="Nakamoto N."/>
            <person name="Caballero S."/>
            <person name="Norman J."/>
            <person name="Olle B."/>
            <person name="Tanoue T."/>
            <person name="Arita M."/>
            <person name="Bucci V."/>
            <person name="Atarashi K."/>
            <person name="Xavier R."/>
            <person name="Honda K."/>
        </authorList>
    </citation>
    <scope>NUCLEOTIDE SEQUENCE [LARGE SCALE GENOMIC DNA]</scope>
    <source>
        <strain evidence="3">k34-0107-D12</strain>
    </source>
</reference>
<dbReference type="InterPro" id="IPR020600">
    <property type="entry name" value="IMP_cyclohydrolase-like"/>
</dbReference>
<dbReference type="Proteomes" id="UP001600941">
    <property type="component" value="Unassembled WGS sequence"/>
</dbReference>
<dbReference type="Pfam" id="PF07826">
    <property type="entry name" value="IMP_cyclohyd"/>
    <property type="match status" value="1"/>
</dbReference>
<feature type="domain" description="Inosine monophosphate cyclohydrolase-like" evidence="1">
    <location>
        <begin position="15"/>
        <end position="222"/>
    </location>
</feature>
<dbReference type="InterPro" id="IPR036795">
    <property type="entry name" value="IMP_cyclohydrolase-like_sf"/>
</dbReference>
<evidence type="ECO:0000313" key="2">
    <source>
        <dbReference type="EMBL" id="GAA6501771.1"/>
    </source>
</evidence>
<dbReference type="RefSeq" id="WP_054353517.1">
    <property type="nucleotide sequence ID" value="NZ_BAABZQ010000001.1"/>
</dbReference>
<gene>
    <name evidence="2" type="ORF">K340107D12_45870</name>
</gene>